<organism evidence="1 2">
    <name type="scientific">Catharanthus roseus</name>
    <name type="common">Madagascar periwinkle</name>
    <name type="synonym">Vinca rosea</name>
    <dbReference type="NCBI Taxonomy" id="4058"/>
    <lineage>
        <taxon>Eukaryota</taxon>
        <taxon>Viridiplantae</taxon>
        <taxon>Streptophyta</taxon>
        <taxon>Embryophyta</taxon>
        <taxon>Tracheophyta</taxon>
        <taxon>Spermatophyta</taxon>
        <taxon>Magnoliopsida</taxon>
        <taxon>eudicotyledons</taxon>
        <taxon>Gunneridae</taxon>
        <taxon>Pentapetalae</taxon>
        <taxon>asterids</taxon>
        <taxon>lamiids</taxon>
        <taxon>Gentianales</taxon>
        <taxon>Apocynaceae</taxon>
        <taxon>Rauvolfioideae</taxon>
        <taxon>Vinceae</taxon>
        <taxon>Catharanthinae</taxon>
        <taxon>Catharanthus</taxon>
    </lineage>
</organism>
<dbReference type="Proteomes" id="UP001060085">
    <property type="component" value="Linkage Group LG03"/>
</dbReference>
<evidence type="ECO:0000313" key="1">
    <source>
        <dbReference type="EMBL" id="KAI5673892.1"/>
    </source>
</evidence>
<protein>
    <submittedName>
        <fullName evidence="1">Uncharacterized protein</fullName>
    </submittedName>
</protein>
<keyword evidence="2" id="KW-1185">Reference proteome</keyword>
<dbReference type="EMBL" id="CM044703">
    <property type="protein sequence ID" value="KAI5673892.1"/>
    <property type="molecule type" value="Genomic_DNA"/>
</dbReference>
<accession>A0ACC0BMQ3</accession>
<gene>
    <name evidence="1" type="ORF">M9H77_14256</name>
</gene>
<proteinExistence type="predicted"/>
<comment type="caution">
    <text evidence="1">The sequence shown here is derived from an EMBL/GenBank/DDBJ whole genome shotgun (WGS) entry which is preliminary data.</text>
</comment>
<sequence>MHNFHHGAGNGVNAYGGNNHGNGNFTSRNVGLPSGRRNDKKETKTDENGAKTMKAKAVDKAVASTEDSRAIYIAESELLECSKEKESEFEKSERVEENECFIVKQESEKEEQRERKIVVLEKSEEVNFYANETNSFFASESLCVHNFEDSSKDKDGKLAYKPIKTINFFPYNSYLFFEIYFKEIKLFSLVFMEDEYEFNFLNSLGTLLEKKQYIEFNSLSCVIPRVDEYHDNVANYASCVLGIEGKEWSKEEELSSILEDLSMSLSLNPSLSFHEDSFVELKSLLEYLSSYALYD</sequence>
<name>A0ACC0BMQ3_CATRO</name>
<reference evidence="2" key="1">
    <citation type="journal article" date="2023" name="Nat. Plants">
        <title>Single-cell RNA sequencing provides a high-resolution roadmap for understanding the multicellular compartmentation of specialized metabolism.</title>
        <authorList>
            <person name="Sun S."/>
            <person name="Shen X."/>
            <person name="Li Y."/>
            <person name="Li Y."/>
            <person name="Wang S."/>
            <person name="Li R."/>
            <person name="Zhang H."/>
            <person name="Shen G."/>
            <person name="Guo B."/>
            <person name="Wei J."/>
            <person name="Xu J."/>
            <person name="St-Pierre B."/>
            <person name="Chen S."/>
            <person name="Sun C."/>
        </authorList>
    </citation>
    <scope>NUCLEOTIDE SEQUENCE [LARGE SCALE GENOMIC DNA]</scope>
</reference>
<evidence type="ECO:0000313" key="2">
    <source>
        <dbReference type="Proteomes" id="UP001060085"/>
    </source>
</evidence>